<protein>
    <submittedName>
        <fullName evidence="1">Uncharacterized protein</fullName>
    </submittedName>
</protein>
<dbReference type="AlphaFoldDB" id="A0A3A4NBF9"/>
<accession>A0A3A4NBF9</accession>
<proteinExistence type="predicted"/>
<dbReference type="EMBL" id="QZKU01000129">
    <property type="protein sequence ID" value="RJP15995.1"/>
    <property type="molecule type" value="Genomic_DNA"/>
</dbReference>
<organism evidence="1 2">
    <name type="scientific">Abyssobacteria bacterium (strain SURF_5)</name>
    <dbReference type="NCBI Taxonomy" id="2093360"/>
    <lineage>
        <taxon>Bacteria</taxon>
        <taxon>Pseudomonadati</taxon>
        <taxon>Candidatus Hydrogenedentota</taxon>
        <taxon>Candidatus Abyssobacteria</taxon>
    </lineage>
</organism>
<comment type="caution">
    <text evidence="1">The sequence shown here is derived from an EMBL/GenBank/DDBJ whole genome shotgun (WGS) entry which is preliminary data.</text>
</comment>
<gene>
    <name evidence="1" type="ORF">C4520_19660</name>
</gene>
<evidence type="ECO:0000313" key="1">
    <source>
        <dbReference type="EMBL" id="RJP15995.1"/>
    </source>
</evidence>
<name>A0A3A4NBF9_ABYX5</name>
<evidence type="ECO:0000313" key="2">
    <source>
        <dbReference type="Proteomes" id="UP000265882"/>
    </source>
</evidence>
<dbReference type="Proteomes" id="UP000265882">
    <property type="component" value="Unassembled WGS sequence"/>
</dbReference>
<reference evidence="1 2" key="1">
    <citation type="journal article" date="2017" name="ISME J.">
        <title>Energy and carbon metabolisms in a deep terrestrial subsurface fluid microbial community.</title>
        <authorList>
            <person name="Momper L."/>
            <person name="Jungbluth S.P."/>
            <person name="Lee M.D."/>
            <person name="Amend J.P."/>
        </authorList>
    </citation>
    <scope>NUCLEOTIDE SEQUENCE [LARGE SCALE GENOMIC DNA]</scope>
    <source>
        <strain evidence="1">SURF_5</strain>
    </source>
</reference>
<sequence length="78" mass="8595">MNTIEDVSSLVDEYRALLGDTETVSKEALEDVLVQEGDWTPRAAEHLLHLAKSYGSFMLRNALAISLALDIEDGELGF</sequence>